<dbReference type="Pfam" id="PF06996">
    <property type="entry name" value="T6SS_TssG"/>
    <property type="match status" value="1"/>
</dbReference>
<accession>A0ABM6N879</accession>
<sequence length="340" mass="38870">MACPSWGKPVNMIQHIISQASQVDFYKAVFIIENQLKKHGLEYRYVGYDSSPKQELIKFTATQKFGYPGNAITKLEQASFEDGLHKVNMQISFMGLTGCSGALPQFYSELVMQRLRYKDTTMRDFYDMFNHRLVSLYYRAWKKYKPSLNHVNKDKNKDPYTQILGLLSGGYNDHQLHFSGLYSRKIRNAFDLKSVLSSYLGCDVVIKQMVGKWHDLKPQEQTCLASERLYEGQHARLGVDTVIGKKIWDISSNIEIHISTTDIDKAKSLLPKGKLFELATKIVKDYAGNAISFRLIIESDFQQLDAVQLSKRECQLGANSFLMASKNTPKFNPIKLSFKG</sequence>
<dbReference type="EMBL" id="CP011031">
    <property type="protein sequence ID" value="ATC92461.1"/>
    <property type="molecule type" value="Genomic_DNA"/>
</dbReference>
<proteinExistence type="predicted"/>
<name>A0ABM6N879_9GAMM</name>
<dbReference type="Proteomes" id="UP000217258">
    <property type="component" value="Chromosome II"/>
</dbReference>
<dbReference type="InterPro" id="IPR010732">
    <property type="entry name" value="T6SS_TssG-like"/>
</dbReference>
<reference evidence="1 2" key="1">
    <citation type="submission" date="2015-06" db="EMBL/GenBank/DDBJ databases">
        <authorList>
            <person name="Xie B.-B."/>
            <person name="Rong J.-C."/>
            <person name="Qin Q.-L."/>
            <person name="Zhang Y.-Z."/>
        </authorList>
    </citation>
    <scope>NUCLEOTIDE SEQUENCE [LARGE SCALE GENOMIC DNA]</scope>
    <source>
        <strain evidence="1 2">KMM 3549</strain>
    </source>
</reference>
<evidence type="ECO:0000313" key="1">
    <source>
        <dbReference type="EMBL" id="ATC92461.1"/>
    </source>
</evidence>
<dbReference type="NCBIfam" id="TIGR03347">
    <property type="entry name" value="VI_chp_1"/>
    <property type="match status" value="1"/>
</dbReference>
<dbReference type="PANTHER" id="PTHR35564">
    <property type="match status" value="1"/>
</dbReference>
<keyword evidence="2" id="KW-1185">Reference proteome</keyword>
<protein>
    <submittedName>
        <fullName evidence="1">Type VI secretion system protein ImpH</fullName>
    </submittedName>
</protein>
<organism evidence="1 2">
    <name type="scientific">Pseudoalteromonas issachenkonii</name>
    <dbReference type="NCBI Taxonomy" id="152297"/>
    <lineage>
        <taxon>Bacteria</taxon>
        <taxon>Pseudomonadati</taxon>
        <taxon>Pseudomonadota</taxon>
        <taxon>Gammaproteobacteria</taxon>
        <taxon>Alteromonadales</taxon>
        <taxon>Pseudoalteromonadaceae</taxon>
        <taxon>Pseudoalteromonas</taxon>
    </lineage>
</organism>
<dbReference type="PANTHER" id="PTHR35564:SF4">
    <property type="entry name" value="CYTOPLASMIC PROTEIN"/>
    <property type="match status" value="1"/>
</dbReference>
<gene>
    <name evidence="1" type="primary">impH</name>
    <name evidence="1" type="ORF">PISS_b0300</name>
</gene>
<evidence type="ECO:0000313" key="2">
    <source>
        <dbReference type="Proteomes" id="UP000217258"/>
    </source>
</evidence>